<dbReference type="CDD" id="cd09917">
    <property type="entry name" value="F-box_SF"/>
    <property type="match status" value="1"/>
</dbReference>
<feature type="compositionally biased region" description="Pro residues" evidence="1">
    <location>
        <begin position="391"/>
        <end position="401"/>
    </location>
</feature>
<dbReference type="AlphaFoldDB" id="A0A7R9VLT4"/>
<feature type="domain" description="F-box" evidence="2">
    <location>
        <begin position="83"/>
        <end position="118"/>
    </location>
</feature>
<dbReference type="InterPro" id="IPR036047">
    <property type="entry name" value="F-box-like_dom_sf"/>
</dbReference>
<accession>A0A7R9VLT4</accession>
<reference evidence="3" key="1">
    <citation type="submission" date="2021-01" db="EMBL/GenBank/DDBJ databases">
        <authorList>
            <person name="Corre E."/>
            <person name="Pelletier E."/>
            <person name="Niang G."/>
            <person name="Scheremetjew M."/>
            <person name="Finn R."/>
            <person name="Kale V."/>
            <person name="Holt S."/>
            <person name="Cochrane G."/>
            <person name="Meng A."/>
            <person name="Brown T."/>
            <person name="Cohen L."/>
        </authorList>
    </citation>
    <scope>NUCLEOTIDE SEQUENCE</scope>
    <source>
        <strain evidence="3">CCMP219</strain>
    </source>
</reference>
<organism evidence="3">
    <name type="scientific">Chlamydomonas euryale</name>
    <dbReference type="NCBI Taxonomy" id="1486919"/>
    <lineage>
        <taxon>Eukaryota</taxon>
        <taxon>Viridiplantae</taxon>
        <taxon>Chlorophyta</taxon>
        <taxon>core chlorophytes</taxon>
        <taxon>Chlorophyceae</taxon>
        <taxon>CS clade</taxon>
        <taxon>Chlamydomonadales</taxon>
        <taxon>Chlamydomonadaceae</taxon>
        <taxon>Chlamydomonas</taxon>
    </lineage>
</organism>
<evidence type="ECO:0000313" key="3">
    <source>
        <dbReference type="EMBL" id="CAD8299543.1"/>
    </source>
</evidence>
<evidence type="ECO:0000256" key="1">
    <source>
        <dbReference type="SAM" id="MobiDB-lite"/>
    </source>
</evidence>
<dbReference type="PROSITE" id="PS50181">
    <property type="entry name" value="FBOX"/>
    <property type="match status" value="1"/>
</dbReference>
<dbReference type="InterPro" id="IPR001810">
    <property type="entry name" value="F-box_dom"/>
</dbReference>
<proteinExistence type="predicted"/>
<protein>
    <recommendedName>
        <fullName evidence="2">F-box domain-containing protein</fullName>
    </recommendedName>
</protein>
<sequence length="401" mass="43835">MNDSEQQHEFDGDANVLAFSDALLNDHTVNEGREDDMAICDIQDVHRHPSSSKRQRLSKHGAVPSLSRCVAVTAYTSSEIQSECDLLQLPAEVLELVLSRLEAATLVILQRCCKAFRSRDRSTGLTLADKVARDQLIRWHGPQLAERWRHCTWLERLHIDQAVTLFDRPRCEKQGFVFTCESSSPASGALEATSAVGQAPPHSCGRVSGVKLDGIGPKLLVSDAVLGTDTPLLRWRLELKGNNAVEFGTIPISLQDQPKALHKCATGSDGDRPSGFCSAITVGSMLPVKLPLMRGSIVEILASKGRLRYTVSNPPNGMEMTWQNTVTVPKPYKGPLEFRFEQDLPSGQPVKLAVTCWARAAFNVLHTQHSSHDANAAAPRDGDIGGRETSPEPPLDFPAPL</sequence>
<name>A0A7R9VLT4_9CHLO</name>
<dbReference type="Pfam" id="PF00646">
    <property type="entry name" value="F-box"/>
    <property type="match status" value="1"/>
</dbReference>
<dbReference type="EMBL" id="HBEC01032588">
    <property type="protein sequence ID" value="CAD8299543.1"/>
    <property type="molecule type" value="Transcribed_RNA"/>
</dbReference>
<gene>
    <name evidence="3" type="ORF">CEUR00632_LOCUS15107</name>
</gene>
<dbReference type="SUPFAM" id="SSF81383">
    <property type="entry name" value="F-box domain"/>
    <property type="match status" value="1"/>
</dbReference>
<feature type="compositionally biased region" description="Basic and acidic residues" evidence="1">
    <location>
        <begin position="380"/>
        <end position="390"/>
    </location>
</feature>
<feature type="region of interest" description="Disordered" evidence="1">
    <location>
        <begin position="368"/>
        <end position="401"/>
    </location>
</feature>
<evidence type="ECO:0000259" key="2">
    <source>
        <dbReference type="PROSITE" id="PS50181"/>
    </source>
</evidence>